<name>A0ABW5FYF3_9PSEU</name>
<gene>
    <name evidence="1" type="ORF">ACFSXZ_15550</name>
</gene>
<evidence type="ECO:0000313" key="1">
    <source>
        <dbReference type="EMBL" id="MFD2417741.1"/>
    </source>
</evidence>
<proteinExistence type="predicted"/>
<comment type="caution">
    <text evidence="1">The sequence shown here is derived from an EMBL/GenBank/DDBJ whole genome shotgun (WGS) entry which is preliminary data.</text>
</comment>
<accession>A0ABW5FYF3</accession>
<reference evidence="2" key="1">
    <citation type="journal article" date="2019" name="Int. J. Syst. Evol. Microbiol.">
        <title>The Global Catalogue of Microorganisms (GCM) 10K type strain sequencing project: providing services to taxonomists for standard genome sequencing and annotation.</title>
        <authorList>
            <consortium name="The Broad Institute Genomics Platform"/>
            <consortium name="The Broad Institute Genome Sequencing Center for Infectious Disease"/>
            <person name="Wu L."/>
            <person name="Ma J."/>
        </authorList>
    </citation>
    <scope>NUCLEOTIDE SEQUENCE [LARGE SCALE GENOMIC DNA]</scope>
    <source>
        <strain evidence="2">CGMCC 4.7645</strain>
    </source>
</reference>
<keyword evidence="2" id="KW-1185">Reference proteome</keyword>
<evidence type="ECO:0000313" key="2">
    <source>
        <dbReference type="Proteomes" id="UP001597417"/>
    </source>
</evidence>
<dbReference type="RefSeq" id="WP_378265729.1">
    <property type="nucleotide sequence ID" value="NZ_JBHUKR010000007.1"/>
</dbReference>
<protein>
    <submittedName>
        <fullName evidence="1">Uncharacterized protein</fullName>
    </submittedName>
</protein>
<sequence>MSSPERDELMRLAQEIPDDQVPDALRELRRHLQPVRERPWPPAFFGSAPGDGVSIAEQADDLLREGFGR</sequence>
<dbReference type="EMBL" id="JBHUKR010000007">
    <property type="protein sequence ID" value="MFD2417741.1"/>
    <property type="molecule type" value="Genomic_DNA"/>
</dbReference>
<dbReference type="Proteomes" id="UP001597417">
    <property type="component" value="Unassembled WGS sequence"/>
</dbReference>
<organism evidence="1 2">
    <name type="scientific">Amycolatopsis pigmentata</name>
    <dbReference type="NCBI Taxonomy" id="450801"/>
    <lineage>
        <taxon>Bacteria</taxon>
        <taxon>Bacillati</taxon>
        <taxon>Actinomycetota</taxon>
        <taxon>Actinomycetes</taxon>
        <taxon>Pseudonocardiales</taxon>
        <taxon>Pseudonocardiaceae</taxon>
        <taxon>Amycolatopsis</taxon>
    </lineage>
</organism>